<dbReference type="Pfam" id="PF03030">
    <property type="entry name" value="H_PPase"/>
    <property type="match status" value="1"/>
</dbReference>
<proteinExistence type="predicted"/>
<evidence type="ECO:0000256" key="5">
    <source>
        <dbReference type="ARBA" id="ARBA00022842"/>
    </source>
</evidence>
<dbReference type="GO" id="GO:0004427">
    <property type="term" value="F:inorganic diphosphate phosphatase activity"/>
    <property type="evidence" value="ECO:0007669"/>
    <property type="project" value="InterPro"/>
</dbReference>
<dbReference type="GO" id="GO:0009678">
    <property type="term" value="F:diphosphate hydrolysis-driven proton transmembrane transporter activity"/>
    <property type="evidence" value="ECO:0007669"/>
    <property type="project" value="UniProtKB-EC"/>
</dbReference>
<protein>
    <recommendedName>
        <fullName evidence="2">H(+)-exporting diphosphatase</fullName>
        <ecNumber evidence="2">7.1.3.1</ecNumber>
    </recommendedName>
</protein>
<dbReference type="AlphaFoldDB" id="W4FYL6"/>
<evidence type="ECO:0000256" key="10">
    <source>
        <dbReference type="SAM" id="Phobius"/>
    </source>
</evidence>
<keyword evidence="6" id="KW-1278">Translocase</keyword>
<name>W4FYL6_APHAT</name>
<feature type="transmembrane region" description="Helical" evidence="10">
    <location>
        <begin position="51"/>
        <end position="73"/>
    </location>
</feature>
<dbReference type="InterPro" id="IPR004131">
    <property type="entry name" value="PPase-energised_H-pump"/>
</dbReference>
<evidence type="ECO:0000256" key="4">
    <source>
        <dbReference type="ARBA" id="ARBA00022692"/>
    </source>
</evidence>
<comment type="subcellular location">
    <subcellularLocation>
        <location evidence="1">Endomembrane system</location>
        <topology evidence="1">Multi-pass membrane protein</topology>
    </subcellularLocation>
</comment>
<evidence type="ECO:0000256" key="2">
    <source>
        <dbReference type="ARBA" id="ARBA00013242"/>
    </source>
</evidence>
<dbReference type="EC" id="7.1.3.1" evidence="2"/>
<dbReference type="EMBL" id="KI913153">
    <property type="protein sequence ID" value="ETV72565.1"/>
    <property type="molecule type" value="Genomic_DNA"/>
</dbReference>
<organism evidence="11">
    <name type="scientific">Aphanomyces astaci</name>
    <name type="common">Crayfish plague agent</name>
    <dbReference type="NCBI Taxonomy" id="112090"/>
    <lineage>
        <taxon>Eukaryota</taxon>
        <taxon>Sar</taxon>
        <taxon>Stramenopiles</taxon>
        <taxon>Oomycota</taxon>
        <taxon>Saprolegniomycetes</taxon>
        <taxon>Saprolegniales</taxon>
        <taxon>Verrucalvaceae</taxon>
        <taxon>Aphanomyces</taxon>
    </lineage>
</organism>
<dbReference type="GO" id="GO:0012505">
    <property type="term" value="C:endomembrane system"/>
    <property type="evidence" value="ECO:0007669"/>
    <property type="project" value="UniProtKB-SubCell"/>
</dbReference>
<keyword evidence="9 10" id="KW-0472">Membrane</keyword>
<keyword evidence="5" id="KW-0460">Magnesium</keyword>
<keyword evidence="4 10" id="KW-0812">Transmembrane</keyword>
<keyword evidence="3" id="KW-0813">Transport</keyword>
<evidence type="ECO:0000256" key="8">
    <source>
        <dbReference type="ARBA" id="ARBA00023065"/>
    </source>
</evidence>
<evidence type="ECO:0000313" key="11">
    <source>
        <dbReference type="EMBL" id="ETV72565.1"/>
    </source>
</evidence>
<evidence type="ECO:0000256" key="3">
    <source>
        <dbReference type="ARBA" id="ARBA00022448"/>
    </source>
</evidence>
<dbReference type="STRING" id="112090.W4FYL6"/>
<keyword evidence="8" id="KW-0406">Ion transport</keyword>
<sequence>MPLRIALLNCFRGGAFSAVLNITLFVAGVSIQHMLLHAVFTPVKSATEIPMLMVGFGSSVVALFAADVGVDLVGKVEQDIPKDDPHNLSVIADLIGDMVVDYVGSSADVFV</sequence>
<gene>
    <name evidence="11" type="ORF">H257_12331</name>
</gene>
<evidence type="ECO:0000256" key="7">
    <source>
        <dbReference type="ARBA" id="ARBA00022989"/>
    </source>
</evidence>
<feature type="transmembrane region" description="Helical" evidence="10">
    <location>
        <begin position="12"/>
        <end position="31"/>
    </location>
</feature>
<dbReference type="GeneID" id="20814327"/>
<evidence type="ECO:0000256" key="6">
    <source>
        <dbReference type="ARBA" id="ARBA00022967"/>
    </source>
</evidence>
<dbReference type="RefSeq" id="XP_009837793.1">
    <property type="nucleotide sequence ID" value="XM_009839491.1"/>
</dbReference>
<keyword evidence="7 10" id="KW-1133">Transmembrane helix</keyword>
<dbReference type="OrthoDB" id="5210at2759"/>
<dbReference type="GO" id="GO:0016020">
    <property type="term" value="C:membrane"/>
    <property type="evidence" value="ECO:0007669"/>
    <property type="project" value="InterPro"/>
</dbReference>
<reference evidence="11" key="1">
    <citation type="submission" date="2013-12" db="EMBL/GenBank/DDBJ databases">
        <title>The Genome Sequence of Aphanomyces astaci APO3.</title>
        <authorList>
            <consortium name="The Broad Institute Genomics Platform"/>
            <person name="Russ C."/>
            <person name="Tyler B."/>
            <person name="van West P."/>
            <person name="Dieguez-Uribeondo J."/>
            <person name="Young S.K."/>
            <person name="Zeng Q."/>
            <person name="Gargeya S."/>
            <person name="Fitzgerald M."/>
            <person name="Abouelleil A."/>
            <person name="Alvarado L."/>
            <person name="Chapman S.B."/>
            <person name="Gainer-Dewar J."/>
            <person name="Goldberg J."/>
            <person name="Griggs A."/>
            <person name="Gujja S."/>
            <person name="Hansen M."/>
            <person name="Howarth C."/>
            <person name="Imamovic A."/>
            <person name="Ireland A."/>
            <person name="Larimer J."/>
            <person name="McCowan C."/>
            <person name="Murphy C."/>
            <person name="Pearson M."/>
            <person name="Poon T.W."/>
            <person name="Priest M."/>
            <person name="Roberts A."/>
            <person name="Saif S."/>
            <person name="Shea T."/>
            <person name="Sykes S."/>
            <person name="Wortman J."/>
            <person name="Nusbaum C."/>
            <person name="Birren B."/>
        </authorList>
    </citation>
    <scope>NUCLEOTIDE SEQUENCE [LARGE SCALE GENOMIC DNA]</scope>
    <source>
        <strain evidence="11">APO3</strain>
    </source>
</reference>
<evidence type="ECO:0000256" key="9">
    <source>
        <dbReference type="ARBA" id="ARBA00023136"/>
    </source>
</evidence>
<dbReference type="PANTHER" id="PTHR31998">
    <property type="entry name" value="K(+)-INSENSITIVE PYROPHOSPHATE-ENERGIZED PROTON PUMP"/>
    <property type="match status" value="1"/>
</dbReference>
<accession>W4FYL6</accession>
<evidence type="ECO:0000256" key="1">
    <source>
        <dbReference type="ARBA" id="ARBA00004127"/>
    </source>
</evidence>
<dbReference type="VEuPathDB" id="FungiDB:H257_12331"/>